<dbReference type="Gene3D" id="3.30.420.10">
    <property type="entry name" value="Ribonuclease H-like superfamily/Ribonuclease H"/>
    <property type="match status" value="1"/>
</dbReference>
<dbReference type="Proteomes" id="UP001163046">
    <property type="component" value="Unassembled WGS sequence"/>
</dbReference>
<proteinExistence type="predicted"/>
<gene>
    <name evidence="2" type="ORF">OS493_012465</name>
</gene>
<dbReference type="SUPFAM" id="SSF53098">
    <property type="entry name" value="Ribonuclease H-like"/>
    <property type="match status" value="1"/>
</dbReference>
<name>A0A9W9ZQU0_9CNID</name>
<protein>
    <recommendedName>
        <fullName evidence="1">PML C-terminal domain-containing protein</fullName>
    </recommendedName>
</protein>
<dbReference type="OrthoDB" id="5976735at2759"/>
<feature type="domain" description="PML C-terminal" evidence="1">
    <location>
        <begin position="197"/>
        <end position="269"/>
    </location>
</feature>
<dbReference type="InterPro" id="IPR057617">
    <property type="entry name" value="PML_C"/>
</dbReference>
<evidence type="ECO:0000313" key="2">
    <source>
        <dbReference type="EMBL" id="KAJ7386121.1"/>
    </source>
</evidence>
<dbReference type="GO" id="GO:0003676">
    <property type="term" value="F:nucleic acid binding"/>
    <property type="evidence" value="ECO:0007669"/>
    <property type="project" value="InterPro"/>
</dbReference>
<keyword evidence="3" id="KW-1185">Reference proteome</keyword>
<comment type="caution">
    <text evidence="2">The sequence shown here is derived from an EMBL/GenBank/DDBJ whole genome shotgun (WGS) entry which is preliminary data.</text>
</comment>
<accession>A0A9W9ZQU0</accession>
<evidence type="ECO:0000259" key="1">
    <source>
        <dbReference type="Pfam" id="PF25244"/>
    </source>
</evidence>
<dbReference type="InterPro" id="IPR036397">
    <property type="entry name" value="RNaseH_sf"/>
</dbReference>
<dbReference type="InterPro" id="IPR012337">
    <property type="entry name" value="RNaseH-like_sf"/>
</dbReference>
<reference evidence="2" key="1">
    <citation type="submission" date="2023-01" db="EMBL/GenBank/DDBJ databases">
        <title>Genome assembly of the deep-sea coral Lophelia pertusa.</title>
        <authorList>
            <person name="Herrera S."/>
            <person name="Cordes E."/>
        </authorList>
    </citation>
    <scope>NUCLEOTIDE SEQUENCE</scope>
    <source>
        <strain evidence="2">USNM1676648</strain>
        <tissue evidence="2">Polyp</tissue>
    </source>
</reference>
<dbReference type="EMBL" id="MU825878">
    <property type="protein sequence ID" value="KAJ7386121.1"/>
    <property type="molecule type" value="Genomic_DNA"/>
</dbReference>
<evidence type="ECO:0000313" key="3">
    <source>
        <dbReference type="Proteomes" id="UP001163046"/>
    </source>
</evidence>
<organism evidence="2 3">
    <name type="scientific">Desmophyllum pertusum</name>
    <dbReference type="NCBI Taxonomy" id="174260"/>
    <lineage>
        <taxon>Eukaryota</taxon>
        <taxon>Metazoa</taxon>
        <taxon>Cnidaria</taxon>
        <taxon>Anthozoa</taxon>
        <taxon>Hexacorallia</taxon>
        <taxon>Scleractinia</taxon>
        <taxon>Caryophylliina</taxon>
        <taxon>Caryophylliidae</taxon>
        <taxon>Desmophyllum</taxon>
    </lineage>
</organism>
<dbReference type="Pfam" id="PF25244">
    <property type="entry name" value="PML_C"/>
    <property type="match status" value="1"/>
</dbReference>
<dbReference type="AlphaFoldDB" id="A0A9W9ZQU0"/>
<sequence>MYQMKKFREEKGQEVPRLTIEEDCERRTRLCRQRVPVLMPQQKQNADCGVAMRNDLLLTWQRKCMELVSSTEMAKKVLEKRRAVLTVVSQMQGLTEFCCFLQQHKESRHPVLIAQNGDRFDFPILFNALNRSSLLEQFLSSQIMLLDSLKLILIEMKTEIEPSEILQEFVEGAISGEEFAQGMESALQAKSHKLTLQRSPISVGMKEKSAKPGFDLRTLEDIYKKGGARGLLAMLALSSAYQQIVHKKSKPRVTKDAKVLTKIINFFDSSH</sequence>